<evidence type="ECO:0000313" key="2">
    <source>
        <dbReference type="EMBL" id="GAA0173450.1"/>
    </source>
</evidence>
<proteinExistence type="predicted"/>
<comment type="caution">
    <text evidence="2">The sequence shown here is derived from an EMBL/GenBank/DDBJ whole genome shotgun (WGS) entry which is preliminary data.</text>
</comment>
<evidence type="ECO:0000313" key="3">
    <source>
        <dbReference type="Proteomes" id="UP001454036"/>
    </source>
</evidence>
<accession>A0AAV3RED3</accession>
<keyword evidence="3" id="KW-1185">Reference proteome</keyword>
<protein>
    <submittedName>
        <fullName evidence="2">Uncharacterized protein</fullName>
    </submittedName>
</protein>
<dbReference type="AlphaFoldDB" id="A0AAV3RED3"/>
<name>A0AAV3RED3_LITER</name>
<evidence type="ECO:0000256" key="1">
    <source>
        <dbReference type="SAM" id="Coils"/>
    </source>
</evidence>
<keyword evidence="1" id="KW-0175">Coiled coil</keyword>
<sequence length="191" mass="21451">MLLGRGSFHRLYCSTTLEYEETLELFVGLKKLEEGFPKILALDVFCDLDVLIKAGLSRGHDSFPDVDLATLLRLKDGKVVVPHQVRYLDVISENRLLSEMLAPGVPSPSLLSPRETIEVAYALSLRLNSQHDEEVARLKGTLVSVENERDDALSKRDELAALCERQCSDHERLLADAREASKLYKSEGERL</sequence>
<gene>
    <name evidence="2" type="ORF">LIER_41527</name>
</gene>
<reference evidence="2 3" key="1">
    <citation type="submission" date="2024-01" db="EMBL/GenBank/DDBJ databases">
        <title>The complete chloroplast genome sequence of Lithospermum erythrorhizon: insights into the phylogenetic relationship among Boraginaceae species and the maternal lineages of purple gromwells.</title>
        <authorList>
            <person name="Okada T."/>
            <person name="Watanabe K."/>
        </authorList>
    </citation>
    <scope>NUCLEOTIDE SEQUENCE [LARGE SCALE GENOMIC DNA]</scope>
</reference>
<feature type="coiled-coil region" evidence="1">
    <location>
        <begin position="128"/>
        <end position="162"/>
    </location>
</feature>
<dbReference type="Proteomes" id="UP001454036">
    <property type="component" value="Unassembled WGS sequence"/>
</dbReference>
<dbReference type="EMBL" id="BAABME010026184">
    <property type="protein sequence ID" value="GAA0173450.1"/>
    <property type="molecule type" value="Genomic_DNA"/>
</dbReference>
<organism evidence="2 3">
    <name type="scientific">Lithospermum erythrorhizon</name>
    <name type="common">Purple gromwell</name>
    <name type="synonym">Lithospermum officinale var. erythrorhizon</name>
    <dbReference type="NCBI Taxonomy" id="34254"/>
    <lineage>
        <taxon>Eukaryota</taxon>
        <taxon>Viridiplantae</taxon>
        <taxon>Streptophyta</taxon>
        <taxon>Embryophyta</taxon>
        <taxon>Tracheophyta</taxon>
        <taxon>Spermatophyta</taxon>
        <taxon>Magnoliopsida</taxon>
        <taxon>eudicotyledons</taxon>
        <taxon>Gunneridae</taxon>
        <taxon>Pentapetalae</taxon>
        <taxon>asterids</taxon>
        <taxon>lamiids</taxon>
        <taxon>Boraginales</taxon>
        <taxon>Boraginaceae</taxon>
        <taxon>Boraginoideae</taxon>
        <taxon>Lithospermeae</taxon>
        <taxon>Lithospermum</taxon>
    </lineage>
</organism>